<evidence type="ECO:0000313" key="3">
    <source>
        <dbReference type="EMBL" id="QOZ69122.1"/>
    </source>
</evidence>
<protein>
    <submittedName>
        <fullName evidence="3">Uncharacterized protein</fullName>
    </submittedName>
</protein>
<gene>
    <name evidence="3" type="ORF">WN72_24480</name>
</gene>
<accession>A0AAE7NQ86</accession>
<feature type="chain" id="PRO_5041915285" evidence="2">
    <location>
        <begin position="25"/>
        <end position="186"/>
    </location>
</feature>
<dbReference type="EMBL" id="CP030050">
    <property type="protein sequence ID" value="QOZ69122.1"/>
    <property type="molecule type" value="Genomic_DNA"/>
</dbReference>
<evidence type="ECO:0000313" key="4">
    <source>
        <dbReference type="Proteomes" id="UP000594015"/>
    </source>
</evidence>
<dbReference type="AlphaFoldDB" id="A0AAE7NQ86"/>
<feature type="signal peptide" evidence="2">
    <location>
        <begin position="1"/>
        <end position="24"/>
    </location>
</feature>
<dbReference type="RefSeq" id="WP_143130608.1">
    <property type="nucleotide sequence ID" value="NZ_CP030050.1"/>
</dbReference>
<sequence>MVQRMLAGGLIVAALSLCAGRTQAQDYAKALVDIADAADRICGIVSTHGDVTEIRGGVKAEVDSLVTKLAGVGVSIDANASKKTFDNVSQKAVADQLTDSRNCKYKVFNDLQDKLIPSEPKGSAPSRQKRSALPDGCDPPFTPDNMGPGMIPSGVNDVVVKRNTKDPCSTGGTWRKISGVWRKIAD</sequence>
<name>A0AAE7NQ86_9BRAD</name>
<feature type="region of interest" description="Disordered" evidence="1">
    <location>
        <begin position="116"/>
        <end position="154"/>
    </location>
</feature>
<evidence type="ECO:0000256" key="2">
    <source>
        <dbReference type="SAM" id="SignalP"/>
    </source>
</evidence>
<proteinExistence type="predicted"/>
<reference evidence="3 4" key="1">
    <citation type="submission" date="2018-06" db="EMBL/GenBank/DDBJ databases">
        <title>Comparative genomics of Bradyrhizobium nodulating Arachidis hypogaea.</title>
        <authorList>
            <person name="Li Y."/>
        </authorList>
    </citation>
    <scope>NUCLEOTIDE SEQUENCE [LARGE SCALE GENOMIC DNA]</scope>
    <source>
        <strain evidence="3 4">CCBAU 051107</strain>
    </source>
</reference>
<keyword evidence="2" id="KW-0732">Signal</keyword>
<organism evidence="3 4">
    <name type="scientific">Bradyrhizobium arachidis</name>
    <dbReference type="NCBI Taxonomy" id="858423"/>
    <lineage>
        <taxon>Bacteria</taxon>
        <taxon>Pseudomonadati</taxon>
        <taxon>Pseudomonadota</taxon>
        <taxon>Alphaproteobacteria</taxon>
        <taxon>Hyphomicrobiales</taxon>
        <taxon>Nitrobacteraceae</taxon>
        <taxon>Bradyrhizobium</taxon>
    </lineage>
</organism>
<evidence type="ECO:0000256" key="1">
    <source>
        <dbReference type="SAM" id="MobiDB-lite"/>
    </source>
</evidence>
<dbReference type="Proteomes" id="UP000594015">
    <property type="component" value="Chromosome"/>
</dbReference>
<dbReference type="KEGG" id="barh:WN72_24480"/>